<proteinExistence type="inferred from homology"/>
<dbReference type="InterPro" id="IPR050340">
    <property type="entry name" value="Cytosolic_Fe-S_CAF"/>
</dbReference>
<keyword evidence="9" id="KW-1185">Reference proteome</keyword>
<dbReference type="Pfam" id="PF02906">
    <property type="entry name" value="Fe_hyd_lg_C"/>
    <property type="match status" value="1"/>
</dbReference>
<reference evidence="8 9" key="1">
    <citation type="submission" date="2023-10" db="EMBL/GenBank/DDBJ databases">
        <title>Draft Genome Sequence of Candida saopaulonensis from a very Premature Infant with Sepsis.</title>
        <authorList>
            <person name="Ning Y."/>
            <person name="Dai R."/>
            <person name="Xiao M."/>
            <person name="Xu Y."/>
            <person name="Yan Q."/>
            <person name="Zhang L."/>
        </authorList>
    </citation>
    <scope>NUCLEOTIDE SEQUENCE [LARGE SCALE GENOMIC DNA]</scope>
    <source>
        <strain evidence="8 9">19XY460</strain>
    </source>
</reference>
<dbReference type="Proteomes" id="UP001338582">
    <property type="component" value="Chromosome 2"/>
</dbReference>
<dbReference type="Gene3D" id="3.40.950.10">
    <property type="entry name" value="Fe-only Hydrogenase (Larger Subunit), Chain L, domain 3"/>
    <property type="match status" value="1"/>
</dbReference>
<comment type="similarity">
    <text evidence="1">Belongs to the NARF family.</text>
</comment>
<dbReference type="AlphaFoldDB" id="A0AAX4H7W7"/>
<evidence type="ECO:0000313" key="9">
    <source>
        <dbReference type="Proteomes" id="UP001338582"/>
    </source>
</evidence>
<protein>
    <recommendedName>
        <fullName evidence="2">Cytosolic Fe-S cluster assembly factor NAR1</fullName>
    </recommendedName>
    <alternativeName>
        <fullName evidence="3">Cytosolic Fe-S cluster assembly factor nar1</fullName>
    </alternativeName>
    <alternativeName>
        <fullName evidence="6">Nuclear architecture-related protein 1</fullName>
    </alternativeName>
</protein>
<accession>A0AAX4H7W7</accession>
<dbReference type="EMBL" id="CP138895">
    <property type="protein sequence ID" value="WPK24635.1"/>
    <property type="molecule type" value="Genomic_DNA"/>
</dbReference>
<evidence type="ECO:0000256" key="5">
    <source>
        <dbReference type="ARBA" id="ARBA00023014"/>
    </source>
</evidence>
<dbReference type="InterPro" id="IPR009016">
    <property type="entry name" value="Fe_hydrogenase"/>
</dbReference>
<dbReference type="GeneID" id="88172980"/>
<dbReference type="KEGG" id="asau:88172980"/>
<dbReference type="SUPFAM" id="SSF53920">
    <property type="entry name" value="Fe-only hydrogenase"/>
    <property type="match status" value="1"/>
</dbReference>
<feature type="domain" description="Iron hydrogenase large subunit C-terminal" evidence="7">
    <location>
        <begin position="100"/>
        <end position="444"/>
    </location>
</feature>
<dbReference type="InterPro" id="IPR004108">
    <property type="entry name" value="Fe_hydrogenase_lsu_C"/>
</dbReference>
<name>A0AAX4H7W7_9ASCO</name>
<evidence type="ECO:0000256" key="6">
    <source>
        <dbReference type="ARBA" id="ARBA00031269"/>
    </source>
</evidence>
<evidence type="ECO:0000256" key="2">
    <source>
        <dbReference type="ARBA" id="ARBA00015854"/>
    </source>
</evidence>
<evidence type="ECO:0000256" key="1">
    <source>
        <dbReference type="ARBA" id="ARBA00006596"/>
    </source>
</evidence>
<evidence type="ECO:0000313" key="8">
    <source>
        <dbReference type="EMBL" id="WPK24635.1"/>
    </source>
</evidence>
<evidence type="ECO:0000259" key="7">
    <source>
        <dbReference type="Pfam" id="PF02906"/>
    </source>
</evidence>
<keyword evidence="4" id="KW-0479">Metal-binding</keyword>
<sequence length="525" mass="57522">MSAILSADDLNDFISPGVACIKPVELQATETAGEVEIQIDENGKPLQISKIDGKISALAPAQISLSDCLACSGCITSAEEVLVAQHSHDQFLKAIKEGNKTFVASISHQLRVSLAQAYGYSLEEMDRILVHFFKDQMGFAFVVGTALGRKLSLLEESARTIKSKLANGSDHKPILSSICPGWVLYAEKTHPHVLPYLSLVKSPQQITGCLLKSLAAEELGCSRSDIYHLSIMPCFDKKLESARPEEDDASLPGPDVDCVLTAKELVQLLEISDYELIPSKSLDASQPITQLYSSCAPRGWPLKELSWSNDSGSESGGYGYNYIYSMRDYLLKSESSYTAENFSIHQVEGRNSDIHELRLMYDGKKVASAAIVNGFRNIQNLVRKLKPSTGPTVKANPLAARRRARINAKSASSLPSPAPEEAADASKADYVEVMACPSGCINGGGQISRPQEVSEREWLAQAKHLYWNIATADVLEDNSLGDMLRDWSTEFQDKTSLPKARLYDTHFNEVEKPQDAATIMLGSKW</sequence>
<dbReference type="Gene3D" id="3.30.70.20">
    <property type="match status" value="1"/>
</dbReference>
<keyword evidence="4" id="KW-0408">Iron</keyword>
<evidence type="ECO:0000256" key="3">
    <source>
        <dbReference type="ARBA" id="ARBA00017073"/>
    </source>
</evidence>
<organism evidence="8 9">
    <name type="scientific">Australozyma saopauloensis</name>
    <dbReference type="NCBI Taxonomy" id="291208"/>
    <lineage>
        <taxon>Eukaryota</taxon>
        <taxon>Fungi</taxon>
        <taxon>Dikarya</taxon>
        <taxon>Ascomycota</taxon>
        <taxon>Saccharomycotina</taxon>
        <taxon>Pichiomycetes</taxon>
        <taxon>Metschnikowiaceae</taxon>
        <taxon>Australozyma</taxon>
    </lineage>
</organism>
<keyword evidence="5" id="KW-0411">Iron-sulfur</keyword>
<evidence type="ECO:0000256" key="4">
    <source>
        <dbReference type="ARBA" id="ARBA00022485"/>
    </source>
</evidence>
<gene>
    <name evidence="8" type="ORF">PUMCH_001915</name>
</gene>
<dbReference type="Gene3D" id="3.40.50.1780">
    <property type="match status" value="1"/>
</dbReference>
<dbReference type="PANTHER" id="PTHR11615">
    <property type="entry name" value="NITRATE, FORMATE, IRON DEHYDROGENASE"/>
    <property type="match status" value="1"/>
</dbReference>
<dbReference type="GO" id="GO:0051539">
    <property type="term" value="F:4 iron, 4 sulfur cluster binding"/>
    <property type="evidence" value="ECO:0007669"/>
    <property type="project" value="UniProtKB-KW"/>
</dbReference>
<dbReference type="RefSeq" id="XP_062877018.1">
    <property type="nucleotide sequence ID" value="XM_063020948.1"/>
</dbReference>
<keyword evidence="4" id="KW-0004">4Fe-4S</keyword>